<dbReference type="SUPFAM" id="SSF54665">
    <property type="entry name" value="CO dehydrogenase molybdoprotein N-domain-like"/>
    <property type="match status" value="1"/>
</dbReference>
<feature type="domain" description="Aldehyde oxidase/xanthine dehydrogenase a/b hammerhead" evidence="1">
    <location>
        <begin position="228"/>
        <end position="305"/>
    </location>
</feature>
<dbReference type="EMBL" id="WSUT01000005">
    <property type="protein sequence ID" value="MWC42888.1"/>
    <property type="molecule type" value="Genomic_DNA"/>
</dbReference>
<dbReference type="Proteomes" id="UP000436801">
    <property type="component" value="Unassembled WGS sequence"/>
</dbReference>
<reference evidence="2 5" key="2">
    <citation type="submission" date="2019-12" db="EMBL/GenBank/DDBJ databases">
        <authorList>
            <person name="Zheng J."/>
        </authorList>
    </citation>
    <scope>NUCLEOTIDE SEQUENCE [LARGE SCALE GENOMIC DNA]</scope>
    <source>
        <strain evidence="2 5">DSM 27347</strain>
    </source>
</reference>
<sequence>MTMIGRRTVLVGGGAGLGLVVAWGLWPRDYAPGLTVGPDERAFGAWLKIGRDGHVTVAVPQAEHGQGVYTTLPQIVADELGADWRTVAVTPAPVHPLYANPLGLDELFEHGFDAVPASWRGEWATRNAAMVTAASSSIRMFEGPAREAAAAARALLIQAAARRWDADWADCATEAGFVTHAGKRLRFAELVDDAVRETVPDPLPIGVQGAGALMGKAVPRLDAPSKVDGSANFTADIRLPDMVHVAVRQGPIGSKLVGIDRAAARRVPGVVEVIETDDWVAVAAATWWTAKRALDASRPRFASEGPAPSTASIAAALDAALKDDGRSVAAVGDIEAGLSAGQAVSATYRVAPMVHGGIETPGAVAAYRDDRLEIWAQTQAPARARAVAAAAADLPESRVTVHAMMIGGSFGAALAHDAVAQAARIAMQLKRPVNLMWSRGEALLHDYYRAPAVAAMSARLGANGAVLGWRAKIAAPATGGALAERLVPGLPRRMLRETYATGGAVPPYRVAALAVDHHRADIGVPTGHVRGGAHGASCFFNECFVDELARAAGVEPLSFRIGMLGGEPRLARCLSTAASLGGWEGGVPDSGQGIAAHGFRGSYIAVMAEARMGPGGRPVVERLVAAVDCGRMVNPDVVRQQIEGGLIFGLASAIGAATGFAGGLATARGFDRLVLPRLADSPDITVEFVASDEPPGGVGELAVPPVAPAIANALYASGGFRIRTLPLHGAP</sequence>
<dbReference type="PANTHER" id="PTHR47495">
    <property type="entry name" value="ALDEHYDE DEHYDROGENASE"/>
    <property type="match status" value="1"/>
</dbReference>
<proteinExistence type="predicted"/>
<dbReference type="SUPFAM" id="SSF56003">
    <property type="entry name" value="Molybdenum cofactor-binding domain"/>
    <property type="match status" value="2"/>
</dbReference>
<dbReference type="Pfam" id="PF20256">
    <property type="entry name" value="MoCoBD_2"/>
    <property type="match status" value="2"/>
</dbReference>
<dbReference type="Pfam" id="PF02738">
    <property type="entry name" value="MoCoBD_1"/>
    <property type="match status" value="1"/>
</dbReference>
<evidence type="ECO:0000259" key="1">
    <source>
        <dbReference type="SMART" id="SM01008"/>
    </source>
</evidence>
<dbReference type="InterPro" id="IPR046867">
    <property type="entry name" value="AldOxase/xan_DH_MoCoBD2"/>
</dbReference>
<dbReference type="GO" id="GO:0016491">
    <property type="term" value="F:oxidoreductase activity"/>
    <property type="evidence" value="ECO:0007669"/>
    <property type="project" value="InterPro"/>
</dbReference>
<organism evidence="3 4">
    <name type="scientific">Sphingomonas carotinifaciens</name>
    <dbReference type="NCBI Taxonomy" id="1166323"/>
    <lineage>
        <taxon>Bacteria</taxon>
        <taxon>Pseudomonadati</taxon>
        <taxon>Pseudomonadota</taxon>
        <taxon>Alphaproteobacteria</taxon>
        <taxon>Sphingomonadales</taxon>
        <taxon>Sphingomonadaceae</taxon>
        <taxon>Sphingomonas</taxon>
    </lineage>
</organism>
<evidence type="ECO:0000313" key="5">
    <source>
        <dbReference type="Proteomes" id="UP000436801"/>
    </source>
</evidence>
<dbReference type="InterPro" id="IPR008274">
    <property type="entry name" value="AldOxase/xan_DH_MoCoBD1"/>
</dbReference>
<dbReference type="SMART" id="SM01008">
    <property type="entry name" value="Ald_Xan_dh_C"/>
    <property type="match status" value="1"/>
</dbReference>
<dbReference type="RefSeq" id="WP_149681295.1">
    <property type="nucleotide sequence ID" value="NZ_FNBI01000001.1"/>
</dbReference>
<dbReference type="Gene3D" id="3.90.1170.50">
    <property type="entry name" value="Aldehyde oxidase/xanthine dehydrogenase, a/b hammerhead"/>
    <property type="match status" value="1"/>
</dbReference>
<gene>
    <name evidence="2" type="ORF">GQR91_04340</name>
    <name evidence="3" type="ORF">SAMN05216557_101896</name>
</gene>
<name>A0A1G7GID0_9SPHN</name>
<dbReference type="InterPro" id="IPR006311">
    <property type="entry name" value="TAT_signal"/>
</dbReference>
<reference evidence="3 4" key="1">
    <citation type="submission" date="2016-10" db="EMBL/GenBank/DDBJ databases">
        <authorList>
            <person name="Varghese N."/>
            <person name="Submissions S."/>
        </authorList>
    </citation>
    <scope>NUCLEOTIDE SEQUENCE [LARGE SCALE GENOMIC DNA]</scope>
    <source>
        <strain evidence="3 4">S7-754</strain>
    </source>
</reference>
<dbReference type="AlphaFoldDB" id="A0A1G7GID0"/>
<protein>
    <submittedName>
        <fullName evidence="3">Isoquinoline 1-oxidoreductase, beta subunit</fullName>
    </submittedName>
    <submittedName>
        <fullName evidence="2">Molybdopterin-dependent oxidoreductase</fullName>
    </submittedName>
</protein>
<dbReference type="PANTHER" id="PTHR47495:SF1">
    <property type="entry name" value="BLL3820 PROTEIN"/>
    <property type="match status" value="1"/>
</dbReference>
<dbReference type="PIRSF" id="PIRSF036389">
    <property type="entry name" value="IOR_B"/>
    <property type="match status" value="1"/>
</dbReference>
<dbReference type="EMBL" id="FNBI01000001">
    <property type="protein sequence ID" value="SDE87851.1"/>
    <property type="molecule type" value="Genomic_DNA"/>
</dbReference>
<dbReference type="InterPro" id="IPR036856">
    <property type="entry name" value="Ald_Oxase/Xan_DH_a/b_sf"/>
</dbReference>
<dbReference type="InterPro" id="IPR037165">
    <property type="entry name" value="AldOxase/xan_DH_Mopterin-bd_sf"/>
</dbReference>
<evidence type="ECO:0000313" key="2">
    <source>
        <dbReference type="EMBL" id="MWC42888.1"/>
    </source>
</evidence>
<evidence type="ECO:0000313" key="4">
    <source>
        <dbReference type="Proteomes" id="UP000323502"/>
    </source>
</evidence>
<evidence type="ECO:0000313" key="3">
    <source>
        <dbReference type="EMBL" id="SDE87851.1"/>
    </source>
</evidence>
<accession>A0A1G7GID0</accession>
<dbReference type="PROSITE" id="PS51318">
    <property type="entry name" value="TAT"/>
    <property type="match status" value="1"/>
</dbReference>
<dbReference type="OrthoDB" id="9767994at2"/>
<keyword evidence="4" id="KW-1185">Reference proteome</keyword>
<dbReference type="InterPro" id="IPR012368">
    <property type="entry name" value="OxRdtase_Mopterin-bd_su_IorB"/>
</dbReference>
<dbReference type="InterPro" id="IPR052516">
    <property type="entry name" value="N-heterocyclic_Hydroxylase"/>
</dbReference>
<dbReference type="Gene3D" id="3.30.365.10">
    <property type="entry name" value="Aldehyde oxidase/xanthine dehydrogenase, molybdopterin binding domain"/>
    <property type="match status" value="4"/>
</dbReference>
<dbReference type="Proteomes" id="UP000323502">
    <property type="component" value="Unassembled WGS sequence"/>
</dbReference>
<dbReference type="InterPro" id="IPR000674">
    <property type="entry name" value="Ald_Oxase/Xan_DH_a/b"/>
</dbReference>